<proteinExistence type="predicted"/>
<dbReference type="EMBL" id="CH408161">
    <property type="protein sequence ID" value="EDK41449.2"/>
    <property type="molecule type" value="Genomic_DNA"/>
</dbReference>
<dbReference type="RefSeq" id="XP_001482527.2">
    <property type="nucleotide sequence ID" value="XM_001482477.1"/>
</dbReference>
<protein>
    <submittedName>
        <fullName evidence="1">Uncharacterized protein</fullName>
    </submittedName>
</protein>
<dbReference type="KEGG" id="pgu:PGUG_05546"/>
<gene>
    <name evidence="1" type="ORF">PGUG_05546</name>
</gene>
<accession>A5DQJ5</accession>
<organism evidence="1 2">
    <name type="scientific">Meyerozyma guilliermondii (strain ATCC 6260 / CBS 566 / DSM 6381 / JCM 1539 / NBRC 10279 / NRRL Y-324)</name>
    <name type="common">Yeast</name>
    <name type="synonym">Candida guilliermondii</name>
    <dbReference type="NCBI Taxonomy" id="294746"/>
    <lineage>
        <taxon>Eukaryota</taxon>
        <taxon>Fungi</taxon>
        <taxon>Dikarya</taxon>
        <taxon>Ascomycota</taxon>
        <taxon>Saccharomycotina</taxon>
        <taxon>Pichiomycetes</taxon>
        <taxon>Debaryomycetaceae</taxon>
        <taxon>Meyerozyma</taxon>
    </lineage>
</organism>
<reference evidence="1 2" key="1">
    <citation type="journal article" date="2009" name="Nature">
        <title>Evolution of pathogenicity and sexual reproduction in eight Candida genomes.</title>
        <authorList>
            <person name="Butler G."/>
            <person name="Rasmussen M.D."/>
            <person name="Lin M.F."/>
            <person name="Santos M.A."/>
            <person name="Sakthikumar S."/>
            <person name="Munro C.A."/>
            <person name="Rheinbay E."/>
            <person name="Grabherr M."/>
            <person name="Forche A."/>
            <person name="Reedy J.L."/>
            <person name="Agrafioti I."/>
            <person name="Arnaud M.B."/>
            <person name="Bates S."/>
            <person name="Brown A.J."/>
            <person name="Brunke S."/>
            <person name="Costanzo M.C."/>
            <person name="Fitzpatrick D.A."/>
            <person name="de Groot P.W."/>
            <person name="Harris D."/>
            <person name="Hoyer L.L."/>
            <person name="Hube B."/>
            <person name="Klis F.M."/>
            <person name="Kodira C."/>
            <person name="Lennard N."/>
            <person name="Logue M.E."/>
            <person name="Martin R."/>
            <person name="Neiman A.M."/>
            <person name="Nikolaou E."/>
            <person name="Quail M.A."/>
            <person name="Quinn J."/>
            <person name="Santos M.C."/>
            <person name="Schmitzberger F.F."/>
            <person name="Sherlock G."/>
            <person name="Shah P."/>
            <person name="Silverstein K.A."/>
            <person name="Skrzypek M.S."/>
            <person name="Soll D."/>
            <person name="Staggs R."/>
            <person name="Stansfield I."/>
            <person name="Stumpf M.P."/>
            <person name="Sudbery P.E."/>
            <person name="Srikantha T."/>
            <person name="Zeng Q."/>
            <person name="Berman J."/>
            <person name="Berriman M."/>
            <person name="Heitman J."/>
            <person name="Gow N.A."/>
            <person name="Lorenz M.C."/>
            <person name="Birren B.W."/>
            <person name="Kellis M."/>
            <person name="Cuomo C.A."/>
        </authorList>
    </citation>
    <scope>NUCLEOTIDE SEQUENCE [LARGE SCALE GENOMIC DNA]</scope>
    <source>
        <strain evidence="2">ATCC 6260 / CBS 566 / DSM 6381 / JCM 1539 / NBRC 10279 / NRRL Y-324</strain>
    </source>
</reference>
<keyword evidence="2" id="KW-1185">Reference proteome</keyword>
<name>A5DQJ5_PICGU</name>
<dbReference type="GeneID" id="5124339"/>
<dbReference type="AlphaFoldDB" id="A5DQJ5"/>
<evidence type="ECO:0000313" key="1">
    <source>
        <dbReference type="EMBL" id="EDK41449.2"/>
    </source>
</evidence>
<evidence type="ECO:0000313" key="2">
    <source>
        <dbReference type="Proteomes" id="UP000001997"/>
    </source>
</evidence>
<dbReference type="InParanoid" id="A5DQJ5"/>
<dbReference type="Proteomes" id="UP000001997">
    <property type="component" value="Unassembled WGS sequence"/>
</dbReference>
<dbReference type="HOGENOM" id="CLU_1525727_0_0_1"/>
<dbReference type="VEuPathDB" id="FungiDB:PGUG_05546"/>
<sequence>MDDMVIGRVPSSADSSKFSWKTNSFFSAGCGLTSYSSRMELTESESYSWSPSEESAKSSTRTGSFFCIICGNASLELRSSSDTEGREFRFLMKLSKPSVIDLAGDLSGNNSEAVACSGSNGCSGASDMLSMEGFESRLRKICLMRFDGDTNSASSSGLVGSLDIAKGHSAIVVKKV</sequence>